<proteinExistence type="predicted"/>
<reference evidence="2" key="1">
    <citation type="submission" date="2020-08" db="EMBL/GenBank/DDBJ databases">
        <title>Multicomponent nature underlies the extraordinary mechanical properties of spider dragline silk.</title>
        <authorList>
            <person name="Kono N."/>
            <person name="Nakamura H."/>
            <person name="Mori M."/>
            <person name="Yoshida Y."/>
            <person name="Ohtoshi R."/>
            <person name="Malay A.D."/>
            <person name="Moran D.A.P."/>
            <person name="Tomita M."/>
            <person name="Numata K."/>
            <person name="Arakawa K."/>
        </authorList>
    </citation>
    <scope>NUCLEOTIDE SEQUENCE</scope>
</reference>
<protein>
    <submittedName>
        <fullName evidence="2">Uncharacterized protein</fullName>
    </submittedName>
</protein>
<keyword evidence="3" id="KW-1185">Reference proteome</keyword>
<organism evidence="2 3">
    <name type="scientific">Trichonephila clavipes</name>
    <name type="common">Golden silk orbweaver</name>
    <name type="synonym">Nephila clavipes</name>
    <dbReference type="NCBI Taxonomy" id="2585209"/>
    <lineage>
        <taxon>Eukaryota</taxon>
        <taxon>Metazoa</taxon>
        <taxon>Ecdysozoa</taxon>
        <taxon>Arthropoda</taxon>
        <taxon>Chelicerata</taxon>
        <taxon>Arachnida</taxon>
        <taxon>Araneae</taxon>
        <taxon>Araneomorphae</taxon>
        <taxon>Entelegynae</taxon>
        <taxon>Araneoidea</taxon>
        <taxon>Nephilidae</taxon>
        <taxon>Trichonephila</taxon>
    </lineage>
</organism>
<evidence type="ECO:0000313" key="3">
    <source>
        <dbReference type="Proteomes" id="UP000887159"/>
    </source>
</evidence>
<comment type="caution">
    <text evidence="2">The sequence shown here is derived from an EMBL/GenBank/DDBJ whole genome shotgun (WGS) entry which is preliminary data.</text>
</comment>
<feature type="region of interest" description="Disordered" evidence="1">
    <location>
        <begin position="164"/>
        <end position="185"/>
    </location>
</feature>
<dbReference type="EMBL" id="BMAU01021190">
    <property type="protein sequence ID" value="GFX96111.1"/>
    <property type="molecule type" value="Genomic_DNA"/>
</dbReference>
<evidence type="ECO:0000313" key="2">
    <source>
        <dbReference type="EMBL" id="GFX96111.1"/>
    </source>
</evidence>
<evidence type="ECO:0000256" key="1">
    <source>
        <dbReference type="SAM" id="MobiDB-lite"/>
    </source>
</evidence>
<name>A0A8X6RR94_TRICX</name>
<dbReference type="Proteomes" id="UP000887159">
    <property type="component" value="Unassembled WGS sequence"/>
</dbReference>
<gene>
    <name evidence="2" type="ORF">TNCV_2290011</name>
</gene>
<dbReference type="AlphaFoldDB" id="A0A8X6RR94"/>
<sequence>MSHACPPVNSPKGRALKKKAKKIMYPFEPIEKKLQPMGEGAGSPPHIIRVEEYIIDRYDRWMNGEKQKLSPRGNTFGDILVHLVIPVTFHSNIARLVDTAAVNRSEGKDTGNESGLHLRILPESFLDFDYYKEGSLFPFPTVARARRGEGVPIGHGTEAILSSRDQSSQHPINQSARSANTVRLAPTTRPPYLFQKYPEQPPQDGRNVFQKMTRHNAQSLIMSLGGGGGESESICYRSHSSYGI</sequence>
<feature type="compositionally biased region" description="Polar residues" evidence="1">
    <location>
        <begin position="164"/>
        <end position="181"/>
    </location>
</feature>
<accession>A0A8X6RR94</accession>